<keyword evidence="3 9" id="KW-1003">Cell membrane</keyword>
<keyword evidence="2 9" id="KW-0813">Transport</keyword>
<evidence type="ECO:0000313" key="11">
    <source>
        <dbReference type="EMBL" id="PWF27728.1"/>
    </source>
</evidence>
<dbReference type="GO" id="GO:0033281">
    <property type="term" value="C:TAT protein transport complex"/>
    <property type="evidence" value="ECO:0007669"/>
    <property type="project" value="UniProtKB-UniRule"/>
</dbReference>
<gene>
    <name evidence="9" type="primary">tatA</name>
    <name evidence="11" type="ORF">DD236_05005</name>
</gene>
<evidence type="ECO:0000256" key="3">
    <source>
        <dbReference type="ARBA" id="ARBA00022475"/>
    </source>
</evidence>
<evidence type="ECO:0000256" key="8">
    <source>
        <dbReference type="ARBA" id="ARBA00023136"/>
    </source>
</evidence>
<dbReference type="PANTHER" id="PTHR42982">
    <property type="entry name" value="SEC-INDEPENDENT PROTEIN TRANSLOCASE PROTEIN TATA"/>
    <property type="match status" value="1"/>
</dbReference>
<evidence type="ECO:0000256" key="5">
    <source>
        <dbReference type="ARBA" id="ARBA00022927"/>
    </source>
</evidence>
<keyword evidence="7 9" id="KW-0811">Translocation</keyword>
<dbReference type="InterPro" id="IPR006312">
    <property type="entry name" value="TatA/E"/>
</dbReference>
<dbReference type="EMBL" id="QETB01000001">
    <property type="protein sequence ID" value="PWF27728.1"/>
    <property type="molecule type" value="Genomic_DNA"/>
</dbReference>
<comment type="subcellular location">
    <subcellularLocation>
        <location evidence="1 9">Cell membrane</location>
        <topology evidence="1 9">Single-pass membrane protein</topology>
    </subcellularLocation>
</comment>
<keyword evidence="5 9" id="KW-0653">Protein transport</keyword>
<dbReference type="OrthoDB" id="5245163at2"/>
<dbReference type="GO" id="GO:0043953">
    <property type="term" value="P:protein transport by the Tat complex"/>
    <property type="evidence" value="ECO:0007669"/>
    <property type="project" value="UniProtKB-UniRule"/>
</dbReference>
<comment type="subunit">
    <text evidence="9">The Tat system comprises two distinct complexes: a TatABC complex, containing multiple copies of TatA, TatB and TatC subunits, and a separate TatA complex, containing only TatA subunits. Substrates initially bind to the TatABC complex, which probably triggers association of the separate TatA complex to form the active translocon.</text>
</comment>
<organism evidence="11 12">
    <name type="scientific">Ancrocorticia populi</name>
    <dbReference type="NCBI Taxonomy" id="2175228"/>
    <lineage>
        <taxon>Bacteria</taxon>
        <taxon>Bacillati</taxon>
        <taxon>Actinomycetota</taxon>
        <taxon>Actinomycetes</taxon>
        <taxon>Actinomycetales</taxon>
        <taxon>Actinomycetaceae</taxon>
        <taxon>Ancrocorticia</taxon>
    </lineage>
</organism>
<comment type="caution">
    <text evidence="11">The sequence shown here is derived from an EMBL/GenBank/DDBJ whole genome shotgun (WGS) entry which is preliminary data.</text>
</comment>
<sequence>MRPSHMIVLVLILVLLFGASKLPDLARSLGQSVKILRKDLRDLQDEDDPKPAQVCAPQDSAQQAAPQAAAMNPPVAAPSPTQPQQSAMPTNSAGGELK</sequence>
<evidence type="ECO:0000256" key="1">
    <source>
        <dbReference type="ARBA" id="ARBA00004162"/>
    </source>
</evidence>
<dbReference type="HAMAP" id="MF_00236">
    <property type="entry name" value="TatA_E"/>
    <property type="match status" value="1"/>
</dbReference>
<comment type="similarity">
    <text evidence="9">Belongs to the TatA/E family.</text>
</comment>
<dbReference type="NCBIfam" id="NF001854">
    <property type="entry name" value="PRK00575.1"/>
    <property type="match status" value="1"/>
</dbReference>
<reference evidence="12" key="1">
    <citation type="submission" date="2018-05" db="EMBL/GenBank/DDBJ databases">
        <authorList>
            <person name="Li Y."/>
        </authorList>
    </citation>
    <scope>NUCLEOTIDE SEQUENCE [LARGE SCALE GENOMIC DNA]</scope>
    <source>
        <strain evidence="12">sk1b4</strain>
    </source>
</reference>
<evidence type="ECO:0000256" key="7">
    <source>
        <dbReference type="ARBA" id="ARBA00023010"/>
    </source>
</evidence>
<name>A0A2V1K8D8_9ACTO</name>
<evidence type="ECO:0000256" key="10">
    <source>
        <dbReference type="SAM" id="MobiDB-lite"/>
    </source>
</evidence>
<keyword evidence="8 9" id="KW-0472">Membrane</keyword>
<dbReference type="InterPro" id="IPR003369">
    <property type="entry name" value="TatA/B/E"/>
</dbReference>
<feature type="region of interest" description="Disordered" evidence="10">
    <location>
        <begin position="42"/>
        <end position="98"/>
    </location>
</feature>
<evidence type="ECO:0000256" key="2">
    <source>
        <dbReference type="ARBA" id="ARBA00022448"/>
    </source>
</evidence>
<evidence type="ECO:0000256" key="9">
    <source>
        <dbReference type="HAMAP-Rule" id="MF_00236"/>
    </source>
</evidence>
<dbReference type="Proteomes" id="UP000245283">
    <property type="component" value="Unassembled WGS sequence"/>
</dbReference>
<dbReference type="RefSeq" id="WP_109093223.1">
    <property type="nucleotide sequence ID" value="NZ_QETB01000001.1"/>
</dbReference>
<dbReference type="PANTHER" id="PTHR42982:SF8">
    <property type="entry name" value="SEC-INDEPENDENT PROTEIN TRANSLOCASE PROTEIN TATA"/>
    <property type="match status" value="1"/>
</dbReference>
<protein>
    <recommendedName>
        <fullName evidence="9">Sec-independent protein translocase protein TatA</fullName>
    </recommendedName>
</protein>
<accession>A0A2V1K8D8</accession>
<keyword evidence="12" id="KW-1185">Reference proteome</keyword>
<comment type="function">
    <text evidence="9">Part of the twin-arginine translocation (Tat) system that transports large folded proteins containing a characteristic twin-arginine motif in their signal peptide across membranes. TatA could form the protein-conducting channel of the Tat system.</text>
</comment>
<keyword evidence="4 9" id="KW-0812">Transmembrane</keyword>
<dbReference type="AlphaFoldDB" id="A0A2V1K8D8"/>
<dbReference type="Pfam" id="PF02416">
    <property type="entry name" value="TatA_B_E"/>
    <property type="match status" value="1"/>
</dbReference>
<evidence type="ECO:0000256" key="4">
    <source>
        <dbReference type="ARBA" id="ARBA00022692"/>
    </source>
</evidence>
<evidence type="ECO:0000256" key="6">
    <source>
        <dbReference type="ARBA" id="ARBA00022989"/>
    </source>
</evidence>
<evidence type="ECO:0000313" key="12">
    <source>
        <dbReference type="Proteomes" id="UP000245283"/>
    </source>
</evidence>
<feature type="compositionally biased region" description="Polar residues" evidence="10">
    <location>
        <begin position="82"/>
        <end position="98"/>
    </location>
</feature>
<keyword evidence="6 9" id="KW-1133">Transmembrane helix</keyword>
<feature type="compositionally biased region" description="Low complexity" evidence="10">
    <location>
        <begin position="56"/>
        <end position="74"/>
    </location>
</feature>
<dbReference type="Gene3D" id="1.20.5.3310">
    <property type="match status" value="1"/>
</dbReference>
<proteinExistence type="inferred from homology"/>
<dbReference type="GO" id="GO:0008320">
    <property type="term" value="F:protein transmembrane transporter activity"/>
    <property type="evidence" value="ECO:0007669"/>
    <property type="project" value="UniProtKB-UniRule"/>
</dbReference>